<dbReference type="RefSeq" id="WP_126121720.1">
    <property type="nucleotide sequence ID" value="NZ_RXHJ01000019.1"/>
</dbReference>
<gene>
    <name evidence="2" type="ORF">EAH68_12725</name>
</gene>
<accession>A0A3S0AUY6</accession>
<name>A0A3S0AUY6_9CORY</name>
<dbReference type="InterPro" id="IPR034768">
    <property type="entry name" value="4FE4S_WBL"/>
</dbReference>
<sequence length="146" mass="16305">MKASDVLGICQLTANRARPDRPSLWDSRYTGEKIPDVLARHKAARLACVHCPLLNACEAMLSDHEAQGIHIEGVVAGRHTDFVAHWAKQDSDLVQTECRGCRRPLQPQKDRDRPLRGAQRPHVGEGMCEVCYPRFSRAARQKKAAA</sequence>
<evidence type="ECO:0000313" key="3">
    <source>
        <dbReference type="Proteomes" id="UP000274907"/>
    </source>
</evidence>
<protein>
    <recommendedName>
        <fullName evidence="1">4Fe-4S Wbl-type domain-containing protein</fullName>
    </recommendedName>
</protein>
<proteinExistence type="predicted"/>
<dbReference type="Proteomes" id="UP000274907">
    <property type="component" value="Unassembled WGS sequence"/>
</dbReference>
<comment type="caution">
    <text evidence="2">The sequence shown here is derived from an EMBL/GenBank/DDBJ whole genome shotgun (WGS) entry which is preliminary data.</text>
</comment>
<organism evidence="2 3">
    <name type="scientific">Corynebacterium hylobatis</name>
    <dbReference type="NCBI Taxonomy" id="1859290"/>
    <lineage>
        <taxon>Bacteria</taxon>
        <taxon>Bacillati</taxon>
        <taxon>Actinomycetota</taxon>
        <taxon>Actinomycetes</taxon>
        <taxon>Mycobacteriales</taxon>
        <taxon>Corynebacteriaceae</taxon>
        <taxon>Corynebacterium</taxon>
    </lineage>
</organism>
<reference evidence="2 3" key="1">
    <citation type="submission" date="2018-12" db="EMBL/GenBank/DDBJ databases">
        <title>YIM 101343 draft genome.</title>
        <authorList>
            <person name="Chen X."/>
        </authorList>
    </citation>
    <scope>NUCLEOTIDE SEQUENCE [LARGE SCALE GENOMIC DNA]</scope>
    <source>
        <strain evidence="2 3">YIM 101343</strain>
    </source>
</reference>
<keyword evidence="3" id="KW-1185">Reference proteome</keyword>
<dbReference type="EMBL" id="RXHJ01000019">
    <property type="protein sequence ID" value="RSZ61523.1"/>
    <property type="molecule type" value="Genomic_DNA"/>
</dbReference>
<evidence type="ECO:0000259" key="1">
    <source>
        <dbReference type="PROSITE" id="PS51674"/>
    </source>
</evidence>
<dbReference type="AlphaFoldDB" id="A0A3S0AUY6"/>
<dbReference type="PROSITE" id="PS51674">
    <property type="entry name" value="4FE4S_WBL"/>
    <property type="match status" value="1"/>
</dbReference>
<evidence type="ECO:0000313" key="2">
    <source>
        <dbReference type="EMBL" id="RSZ61523.1"/>
    </source>
</evidence>
<dbReference type="OrthoDB" id="4427987at2"/>
<feature type="domain" description="4Fe-4S Wbl-type" evidence="1">
    <location>
        <begin position="16"/>
        <end position="85"/>
    </location>
</feature>